<reference evidence="1" key="1">
    <citation type="submission" date="2021-03" db="EMBL/GenBank/DDBJ databases">
        <title>Ottowia sp. 27C isolated from the cloaca of a Giant Asian pond turtle (Heosemys grandis).</title>
        <authorList>
            <person name="Spergser J."/>
            <person name="Busse H.-J."/>
        </authorList>
    </citation>
    <scope>NUCLEOTIDE SEQUENCE</scope>
    <source>
        <strain evidence="1">27C</strain>
    </source>
</reference>
<protein>
    <submittedName>
        <fullName evidence="1">Uncharacterized protein</fullName>
    </submittedName>
</protein>
<gene>
    <name evidence="1" type="ORF">J1M35_18470</name>
</gene>
<accession>A0A975H395</accession>
<dbReference type="EMBL" id="CP071796">
    <property type="protein sequence ID" value="QTD45001.1"/>
    <property type="molecule type" value="Genomic_DNA"/>
</dbReference>
<dbReference type="Proteomes" id="UP000663903">
    <property type="component" value="Chromosome"/>
</dbReference>
<evidence type="ECO:0000313" key="2">
    <source>
        <dbReference type="Proteomes" id="UP000663903"/>
    </source>
</evidence>
<dbReference type="KEGG" id="otd:J1M35_18470"/>
<evidence type="ECO:0000313" key="1">
    <source>
        <dbReference type="EMBL" id="QTD45001.1"/>
    </source>
</evidence>
<name>A0A975H395_9BURK</name>
<dbReference type="AlphaFoldDB" id="A0A975H395"/>
<keyword evidence="2" id="KW-1185">Reference proteome</keyword>
<dbReference type="RefSeq" id="WP_208008754.1">
    <property type="nucleotide sequence ID" value="NZ_CP071796.1"/>
</dbReference>
<organism evidence="1 2">
    <name type="scientific">Ottowia testudinis</name>
    <dbReference type="NCBI Taxonomy" id="2816950"/>
    <lineage>
        <taxon>Bacteria</taxon>
        <taxon>Pseudomonadati</taxon>
        <taxon>Pseudomonadota</taxon>
        <taxon>Betaproteobacteria</taxon>
        <taxon>Burkholderiales</taxon>
        <taxon>Comamonadaceae</taxon>
        <taxon>Ottowia</taxon>
    </lineage>
</organism>
<proteinExistence type="predicted"/>
<sequence>MMDIFSTLDNPRRHGLTVPNYEEKTGKAAPYYQVFPDGKTRHFALCPECKNPVQIINLLQDRVADASGVNTPLYAKHYGKDVPGIGAHDEEAYLECDLANPAAFGGQARRKPDSKSATRILACLREFLPNIQYFIRSKVGIDLDDEGLASFLRGFKAEEGHLYRYVTLANLPYAFLYLADRQSLTGQKLAYQPGKDTPKIREAIKEKSKYFYVAGNGRILLQNWVKYPANLSIYFRNHQVTQDRGFEDRDEQFDMVLVETSGKKSEDIYVCSVPFDTTHFLNIVSREQRLHAVFDDVYGQQ</sequence>